<dbReference type="GO" id="GO:0006355">
    <property type="term" value="P:regulation of DNA-templated transcription"/>
    <property type="evidence" value="ECO:0007669"/>
    <property type="project" value="InterPro"/>
</dbReference>
<keyword evidence="3 4" id="KW-0238">DNA-binding</keyword>
<evidence type="ECO:0000256" key="2">
    <source>
        <dbReference type="ARBA" id="ARBA00023012"/>
    </source>
</evidence>
<evidence type="ECO:0000256" key="1">
    <source>
        <dbReference type="ARBA" id="ARBA00022553"/>
    </source>
</evidence>
<feature type="DNA-binding region" description="OmpR/PhoB-type" evidence="4">
    <location>
        <begin position="33"/>
        <end position="132"/>
    </location>
</feature>
<keyword evidence="1" id="KW-0597">Phosphoprotein</keyword>
<dbReference type="Pfam" id="PF00486">
    <property type="entry name" value="Trans_reg_C"/>
    <property type="match status" value="1"/>
</dbReference>
<dbReference type="GO" id="GO:0003677">
    <property type="term" value="F:DNA binding"/>
    <property type="evidence" value="ECO:0007669"/>
    <property type="project" value="UniProtKB-UniRule"/>
</dbReference>
<dbReference type="InterPro" id="IPR001867">
    <property type="entry name" value="OmpR/PhoB-type_DNA-bd"/>
</dbReference>
<reference evidence="7 9" key="2">
    <citation type="journal article" date="2019" name="Nat. Med.">
        <title>A library of human gut bacterial isolates paired with longitudinal multiomics data enables mechanistic microbiome research.</title>
        <authorList>
            <person name="Poyet M."/>
            <person name="Groussin M."/>
            <person name="Gibbons S.M."/>
            <person name="Avila-Pacheco J."/>
            <person name="Jiang X."/>
            <person name="Kearney S.M."/>
            <person name="Perrotta A.R."/>
            <person name="Berdy B."/>
            <person name="Zhao S."/>
            <person name="Lieberman T.D."/>
            <person name="Swanson P.K."/>
            <person name="Smith M."/>
            <person name="Roesemann S."/>
            <person name="Alexander J.E."/>
            <person name="Rich S.A."/>
            <person name="Livny J."/>
            <person name="Vlamakis H."/>
            <person name="Clish C."/>
            <person name="Bullock K."/>
            <person name="Deik A."/>
            <person name="Scott J."/>
            <person name="Pierce K.A."/>
            <person name="Xavier R.J."/>
            <person name="Alm E.J."/>
        </authorList>
    </citation>
    <scope>NUCLEOTIDE SEQUENCE [LARGE SCALE GENOMIC DNA]</scope>
    <source>
        <strain evidence="7 9">BIOML-A12</strain>
    </source>
</reference>
<reference evidence="6 8" key="1">
    <citation type="submission" date="2015-09" db="EMBL/GenBank/DDBJ databases">
        <authorList>
            <consortium name="Pathogen Informatics"/>
        </authorList>
    </citation>
    <scope>NUCLEOTIDE SEQUENCE [LARGE SCALE GENOMIC DNA]</scope>
    <source>
        <strain evidence="6 8">2789STDY5834863</strain>
    </source>
</reference>
<evidence type="ECO:0000313" key="9">
    <source>
        <dbReference type="Proteomes" id="UP000477156"/>
    </source>
</evidence>
<organism evidence="6 8">
    <name type="scientific">Blautia wexlerae</name>
    <dbReference type="NCBI Taxonomy" id="418240"/>
    <lineage>
        <taxon>Bacteria</taxon>
        <taxon>Bacillati</taxon>
        <taxon>Bacillota</taxon>
        <taxon>Clostridia</taxon>
        <taxon>Lachnospirales</taxon>
        <taxon>Lachnospiraceae</taxon>
        <taxon>Blautia</taxon>
    </lineage>
</organism>
<evidence type="ECO:0000256" key="3">
    <source>
        <dbReference type="ARBA" id="ARBA00023125"/>
    </source>
</evidence>
<evidence type="ECO:0000313" key="7">
    <source>
        <dbReference type="EMBL" id="MZS90973.1"/>
    </source>
</evidence>
<dbReference type="RefSeq" id="WP_025580539.1">
    <property type="nucleotide sequence ID" value="NZ_AP031426.1"/>
</dbReference>
<dbReference type="CDD" id="cd00383">
    <property type="entry name" value="trans_reg_C"/>
    <property type="match status" value="1"/>
</dbReference>
<dbReference type="PROSITE" id="PS51755">
    <property type="entry name" value="OMPR_PHOB"/>
    <property type="match status" value="1"/>
</dbReference>
<dbReference type="EMBL" id="CYZN01000017">
    <property type="protein sequence ID" value="CUO35259.1"/>
    <property type="molecule type" value="Genomic_DNA"/>
</dbReference>
<sequence>MKKIEIIERITDANGSISENILTSWEHKNQFIPEIIRFGELKIYLQEQIVKKNDSDVHLSKYEYDILLLLAKSPGRIFGKEMVYDLVWNEPYSGDYNVVMRHICNIREKIEDDPGQPLYIQTVRGVGYRFNGNLGSK</sequence>
<dbReference type="SMART" id="SM00862">
    <property type="entry name" value="Trans_reg_C"/>
    <property type="match status" value="1"/>
</dbReference>
<dbReference type="AlphaFoldDB" id="A0A174EFN5"/>
<dbReference type="SUPFAM" id="SSF46894">
    <property type="entry name" value="C-terminal effector domain of the bipartite response regulators"/>
    <property type="match status" value="1"/>
</dbReference>
<feature type="domain" description="OmpR/PhoB-type" evidence="5">
    <location>
        <begin position="33"/>
        <end position="132"/>
    </location>
</feature>
<evidence type="ECO:0000256" key="4">
    <source>
        <dbReference type="PROSITE-ProRule" id="PRU01091"/>
    </source>
</evidence>
<keyword evidence="2" id="KW-0902">Two-component regulatory system</keyword>
<evidence type="ECO:0000259" key="5">
    <source>
        <dbReference type="PROSITE" id="PS51755"/>
    </source>
</evidence>
<dbReference type="FunFam" id="1.10.10.10:FF:000018">
    <property type="entry name" value="DNA-binding response regulator ResD"/>
    <property type="match status" value="1"/>
</dbReference>
<evidence type="ECO:0000313" key="6">
    <source>
        <dbReference type="EMBL" id="CUO35259.1"/>
    </source>
</evidence>
<dbReference type="InterPro" id="IPR016032">
    <property type="entry name" value="Sig_transdc_resp-reg_C-effctor"/>
</dbReference>
<protein>
    <submittedName>
        <fullName evidence="6">Alkaline phosphatase synthesis transcriptional regulatory protein phoP</fullName>
    </submittedName>
    <submittedName>
        <fullName evidence="7">DNA-binding response regulator</fullName>
    </submittedName>
</protein>
<evidence type="ECO:0000313" key="8">
    <source>
        <dbReference type="Proteomes" id="UP000095431"/>
    </source>
</evidence>
<dbReference type="eggNOG" id="COG0745">
    <property type="taxonomic scope" value="Bacteria"/>
</dbReference>
<dbReference type="GO" id="GO:0000160">
    <property type="term" value="P:phosphorelay signal transduction system"/>
    <property type="evidence" value="ECO:0007669"/>
    <property type="project" value="UniProtKB-KW"/>
</dbReference>
<proteinExistence type="predicted"/>
<dbReference type="EMBL" id="WWVF01000061">
    <property type="protein sequence ID" value="MZS90973.1"/>
    <property type="molecule type" value="Genomic_DNA"/>
</dbReference>
<dbReference type="Proteomes" id="UP000095431">
    <property type="component" value="Unassembled WGS sequence"/>
</dbReference>
<dbReference type="Proteomes" id="UP000477156">
    <property type="component" value="Unassembled WGS sequence"/>
</dbReference>
<name>A0A174EFN5_9FIRM</name>
<dbReference type="InterPro" id="IPR036388">
    <property type="entry name" value="WH-like_DNA-bd_sf"/>
</dbReference>
<gene>
    <name evidence="6" type="primary">phoP_1</name>
    <name evidence="6" type="ORF">ERS852478_02554</name>
    <name evidence="7" type="ORF">GT712_18455</name>
</gene>
<accession>A0A174EFN5</accession>
<dbReference type="Gene3D" id="1.10.10.10">
    <property type="entry name" value="Winged helix-like DNA-binding domain superfamily/Winged helix DNA-binding domain"/>
    <property type="match status" value="1"/>
</dbReference>